<evidence type="ECO:0000256" key="2">
    <source>
        <dbReference type="SAM" id="Phobius"/>
    </source>
</evidence>
<proteinExistence type="predicted"/>
<keyword evidence="4" id="KW-1185">Reference proteome</keyword>
<evidence type="ECO:0000256" key="1">
    <source>
        <dbReference type="SAM" id="MobiDB-lite"/>
    </source>
</evidence>
<gene>
    <name evidence="3" type="ORF">PILCRDRAFT_828886</name>
</gene>
<evidence type="ECO:0000313" key="3">
    <source>
        <dbReference type="EMBL" id="KIM73679.1"/>
    </source>
</evidence>
<feature type="transmembrane region" description="Helical" evidence="2">
    <location>
        <begin position="173"/>
        <end position="196"/>
    </location>
</feature>
<protein>
    <submittedName>
        <fullName evidence="3">Uncharacterized protein</fullName>
    </submittedName>
</protein>
<dbReference type="AlphaFoldDB" id="A0A0C3F0K9"/>
<dbReference type="HOGENOM" id="CLU_449126_0_0_1"/>
<name>A0A0C3F0K9_PILCF</name>
<feature type="transmembrane region" description="Helical" evidence="2">
    <location>
        <begin position="500"/>
        <end position="524"/>
    </location>
</feature>
<reference evidence="4" key="2">
    <citation type="submission" date="2015-01" db="EMBL/GenBank/DDBJ databases">
        <title>Evolutionary Origins and Diversification of the Mycorrhizal Mutualists.</title>
        <authorList>
            <consortium name="DOE Joint Genome Institute"/>
            <consortium name="Mycorrhizal Genomics Consortium"/>
            <person name="Kohler A."/>
            <person name="Kuo A."/>
            <person name="Nagy L.G."/>
            <person name="Floudas D."/>
            <person name="Copeland A."/>
            <person name="Barry K.W."/>
            <person name="Cichocki N."/>
            <person name="Veneault-Fourrey C."/>
            <person name="LaButti K."/>
            <person name="Lindquist E.A."/>
            <person name="Lipzen A."/>
            <person name="Lundell T."/>
            <person name="Morin E."/>
            <person name="Murat C."/>
            <person name="Riley R."/>
            <person name="Ohm R."/>
            <person name="Sun H."/>
            <person name="Tunlid A."/>
            <person name="Henrissat B."/>
            <person name="Grigoriev I.V."/>
            <person name="Hibbett D.S."/>
            <person name="Martin F."/>
        </authorList>
    </citation>
    <scope>NUCLEOTIDE SEQUENCE [LARGE SCALE GENOMIC DNA]</scope>
    <source>
        <strain evidence="4">F 1598</strain>
    </source>
</reference>
<organism evidence="3 4">
    <name type="scientific">Piloderma croceum (strain F 1598)</name>
    <dbReference type="NCBI Taxonomy" id="765440"/>
    <lineage>
        <taxon>Eukaryota</taxon>
        <taxon>Fungi</taxon>
        <taxon>Dikarya</taxon>
        <taxon>Basidiomycota</taxon>
        <taxon>Agaricomycotina</taxon>
        <taxon>Agaricomycetes</taxon>
        <taxon>Agaricomycetidae</taxon>
        <taxon>Atheliales</taxon>
        <taxon>Atheliaceae</taxon>
        <taxon>Piloderma</taxon>
    </lineage>
</organism>
<dbReference type="InParanoid" id="A0A0C3F0K9"/>
<dbReference type="EMBL" id="KN833076">
    <property type="protein sequence ID" value="KIM73679.1"/>
    <property type="molecule type" value="Genomic_DNA"/>
</dbReference>
<evidence type="ECO:0000313" key="4">
    <source>
        <dbReference type="Proteomes" id="UP000054166"/>
    </source>
</evidence>
<feature type="transmembrane region" description="Helical" evidence="2">
    <location>
        <begin position="37"/>
        <end position="63"/>
    </location>
</feature>
<reference evidence="3 4" key="1">
    <citation type="submission" date="2014-04" db="EMBL/GenBank/DDBJ databases">
        <authorList>
            <consortium name="DOE Joint Genome Institute"/>
            <person name="Kuo A."/>
            <person name="Tarkka M."/>
            <person name="Buscot F."/>
            <person name="Kohler A."/>
            <person name="Nagy L.G."/>
            <person name="Floudas D."/>
            <person name="Copeland A."/>
            <person name="Barry K.W."/>
            <person name="Cichocki N."/>
            <person name="Veneault-Fourrey C."/>
            <person name="LaButti K."/>
            <person name="Lindquist E.A."/>
            <person name="Lipzen A."/>
            <person name="Lundell T."/>
            <person name="Morin E."/>
            <person name="Murat C."/>
            <person name="Sun H."/>
            <person name="Tunlid A."/>
            <person name="Henrissat B."/>
            <person name="Grigoriev I.V."/>
            <person name="Hibbett D.S."/>
            <person name="Martin F."/>
            <person name="Nordberg H.P."/>
            <person name="Cantor M.N."/>
            <person name="Hua S.X."/>
        </authorList>
    </citation>
    <scope>NUCLEOTIDE SEQUENCE [LARGE SCALE GENOMIC DNA]</scope>
    <source>
        <strain evidence="3 4">F 1598</strain>
    </source>
</reference>
<keyword evidence="2" id="KW-1133">Transmembrane helix</keyword>
<keyword evidence="2" id="KW-0812">Transmembrane</keyword>
<accession>A0A0C3F0K9</accession>
<feature type="transmembrane region" description="Helical" evidence="2">
    <location>
        <begin position="143"/>
        <end position="161"/>
    </location>
</feature>
<dbReference type="STRING" id="765440.A0A0C3F0K9"/>
<sequence length="601" mass="64923">MAHQPQYIPCELDESSPGSSTSDLKTLSAPHNTPRRLHIQLTGAAIFIMLLLPLVGLLVQILVVHRFKLSSDSLITSASLGPTLAISHICSTVASISVPFVLGIEAYRLSQMWLESSHTGGENRPTPLQFGVLMDVLHGANLSAIWSGVTFIMGFGLVAKSQPLYRPHMLRRAVWLLLFLLGLAYACAGFETWLGVSSNPIPFPQLVQYAGTPPMMSRQVNQTLCDINGDTIVQGTYLCGLDHNHFLSVQWLEAEGIRTLTNTSVVNSVVFSDDQTAIMAPADIAIPDNLEFSAQSYGVSATCESVTAACVDLSAVVSTQPLVLTCPPSVNFNASFEAVGILNDTGNVYLRPETHLTTNTFRFGAVVTSDAFIGQDGQFTGDTGFFTHGKAGAWNVLVCDVDVLSMTYAYSNGSFKTLERSTVTDLNMTRRIAAYSTTNYITNGIANAVEGTGLVSGNYTVTFALELSRRLMALTGSIYEPSDSLGASVVVPTIGARLQLVPLIFLVATLVIYCLTALIIAILAQARQVSVPYVNLARERLIDPLTVVHSAFGHMEARKTWSDSPDRMFSVEDEGDRLNVGPIELDNGDMAFGITRRKPTL</sequence>
<dbReference type="OrthoDB" id="3344043at2759"/>
<keyword evidence="2" id="KW-0472">Membrane</keyword>
<dbReference type="Proteomes" id="UP000054166">
    <property type="component" value="Unassembled WGS sequence"/>
</dbReference>
<feature type="compositionally biased region" description="Polar residues" evidence="1">
    <location>
        <begin position="16"/>
        <end position="30"/>
    </location>
</feature>
<feature type="region of interest" description="Disordered" evidence="1">
    <location>
        <begin position="11"/>
        <end position="30"/>
    </location>
</feature>